<dbReference type="GO" id="GO:0016887">
    <property type="term" value="F:ATP hydrolysis activity"/>
    <property type="evidence" value="ECO:0007669"/>
    <property type="project" value="InterPro"/>
</dbReference>
<proteinExistence type="predicted"/>
<evidence type="ECO:0000259" key="2">
    <source>
        <dbReference type="PROSITE" id="PS50975"/>
    </source>
</evidence>
<dbReference type="GO" id="GO:0046872">
    <property type="term" value="F:metal ion binding"/>
    <property type="evidence" value="ECO:0007669"/>
    <property type="project" value="InterPro"/>
</dbReference>
<reference evidence="3 4" key="1">
    <citation type="submission" date="2020-06" db="EMBL/GenBank/DDBJ databases">
        <authorList>
            <person name="Li R."/>
            <person name="Bekaert M."/>
        </authorList>
    </citation>
    <scope>NUCLEOTIDE SEQUENCE [LARGE SCALE GENOMIC DNA]</scope>
    <source>
        <strain evidence="4">wild</strain>
    </source>
</reference>
<dbReference type="AlphaFoldDB" id="A0A6J8CQL1"/>
<dbReference type="GO" id="GO:0035499">
    <property type="term" value="P:carnosine biosynthetic process"/>
    <property type="evidence" value="ECO:0007669"/>
    <property type="project" value="InterPro"/>
</dbReference>
<dbReference type="Proteomes" id="UP000507470">
    <property type="component" value="Unassembled WGS sequence"/>
</dbReference>
<dbReference type="PANTHER" id="PTHR48066:SF1">
    <property type="entry name" value="CARNOSINE SYNTHASE 1"/>
    <property type="match status" value="1"/>
</dbReference>
<feature type="domain" description="ATP-grasp" evidence="2">
    <location>
        <begin position="152"/>
        <end position="351"/>
    </location>
</feature>
<dbReference type="PANTHER" id="PTHR48066">
    <property type="entry name" value="CARNOSINE SYNTHASE 1"/>
    <property type="match status" value="1"/>
</dbReference>
<dbReference type="GO" id="GO:0005524">
    <property type="term" value="F:ATP binding"/>
    <property type="evidence" value="ECO:0007669"/>
    <property type="project" value="UniProtKB-UniRule"/>
</dbReference>
<keyword evidence="3" id="KW-0436">Ligase</keyword>
<sequence>MCSMAYTQPLTFDNDSITWNRENIKQISGKTVLVIGASGKDRRFVWKTFQELNIEVILVDPKENKHLRDVVTVLIKYNYSENSIIADESHGDAIIKLLGPKVNQLSACFTFDEYCIHLTSVICQKLGFVGISPGVARTVQSKQLTYDALKKESRDFDTNQYSPLSFRIKNVSDITNTKGLTFPAILKPEYGHFSEAVSKVFSIEDCVSKFNMLQGAYKKDWDGCGFGSSMVLMEFLPGIVHQIDVIIFRGALLKALVTDMGPKLPYGFSDTTTCFPTCLPNKLVAEIIKASFDCCRKIGLDNGVFNVEMIVTSNGLKLIEINCRPGSYRRCVVFRTTNSIDLFVTLALVAAEIKPEFPKTSNVYAVGCYLYSFAHSRPLQDETVQQRIKELKNRKEILYFERSDISKVDEMFPKCFAHLVAFDKTNGNLAKQKLINFCKELALSTKDYDLEQLTRYFY</sequence>
<protein>
    <submittedName>
        <fullName evidence="3">CRNS1</fullName>
        <ecNumber evidence="3">6.3.2.11</ecNumber>
    </submittedName>
</protein>
<dbReference type="GO" id="GO:0047730">
    <property type="term" value="F:carnosine synthase activity"/>
    <property type="evidence" value="ECO:0007669"/>
    <property type="project" value="UniProtKB-EC"/>
</dbReference>
<organism evidence="3 4">
    <name type="scientific">Mytilus coruscus</name>
    <name type="common">Sea mussel</name>
    <dbReference type="NCBI Taxonomy" id="42192"/>
    <lineage>
        <taxon>Eukaryota</taxon>
        <taxon>Metazoa</taxon>
        <taxon>Spiralia</taxon>
        <taxon>Lophotrochozoa</taxon>
        <taxon>Mollusca</taxon>
        <taxon>Bivalvia</taxon>
        <taxon>Autobranchia</taxon>
        <taxon>Pteriomorphia</taxon>
        <taxon>Mytilida</taxon>
        <taxon>Mytiloidea</taxon>
        <taxon>Mytilidae</taxon>
        <taxon>Mytilinae</taxon>
        <taxon>Mytilus</taxon>
    </lineage>
</organism>
<dbReference type="Gene3D" id="3.30.470.20">
    <property type="entry name" value="ATP-grasp fold, B domain"/>
    <property type="match status" value="1"/>
</dbReference>
<dbReference type="InterPro" id="IPR031046">
    <property type="entry name" value="CARNS1"/>
</dbReference>
<evidence type="ECO:0000313" key="3">
    <source>
        <dbReference type="EMBL" id="CAC5397172.1"/>
    </source>
</evidence>
<evidence type="ECO:0000313" key="4">
    <source>
        <dbReference type="Proteomes" id="UP000507470"/>
    </source>
</evidence>
<keyword evidence="1" id="KW-0067">ATP-binding</keyword>
<gene>
    <name evidence="3" type="ORF">MCOR_31632</name>
</gene>
<accession>A0A6J8CQL1</accession>
<dbReference type="PROSITE" id="PS50975">
    <property type="entry name" value="ATP_GRASP"/>
    <property type="match status" value="1"/>
</dbReference>
<evidence type="ECO:0000256" key="1">
    <source>
        <dbReference type="PROSITE-ProRule" id="PRU00409"/>
    </source>
</evidence>
<dbReference type="EC" id="6.3.2.11" evidence="3"/>
<dbReference type="EMBL" id="CACVKT020005666">
    <property type="protein sequence ID" value="CAC5397172.1"/>
    <property type="molecule type" value="Genomic_DNA"/>
</dbReference>
<keyword evidence="1" id="KW-0547">Nucleotide-binding</keyword>
<dbReference type="OrthoDB" id="434648at2759"/>
<name>A0A6J8CQL1_MYTCO</name>
<keyword evidence="4" id="KW-1185">Reference proteome</keyword>
<dbReference type="InterPro" id="IPR011761">
    <property type="entry name" value="ATP-grasp"/>
</dbReference>
<dbReference type="SUPFAM" id="SSF56059">
    <property type="entry name" value="Glutathione synthetase ATP-binding domain-like"/>
    <property type="match status" value="1"/>
</dbReference>